<proteinExistence type="predicted"/>
<keyword evidence="1" id="KW-0472">Membrane</keyword>
<evidence type="ECO:0000256" key="1">
    <source>
        <dbReference type="SAM" id="Phobius"/>
    </source>
</evidence>
<protein>
    <submittedName>
        <fullName evidence="2">Uncharacterized protein</fullName>
    </submittedName>
</protein>
<feature type="transmembrane region" description="Helical" evidence="1">
    <location>
        <begin position="20"/>
        <end position="46"/>
    </location>
</feature>
<name>A0A2P2J4P6_RHIMU</name>
<evidence type="ECO:0000313" key="2">
    <source>
        <dbReference type="EMBL" id="MBW88429.1"/>
    </source>
</evidence>
<organism evidence="2">
    <name type="scientific">Rhizophora mucronata</name>
    <name type="common">Asiatic mangrove</name>
    <dbReference type="NCBI Taxonomy" id="61149"/>
    <lineage>
        <taxon>Eukaryota</taxon>
        <taxon>Viridiplantae</taxon>
        <taxon>Streptophyta</taxon>
        <taxon>Embryophyta</taxon>
        <taxon>Tracheophyta</taxon>
        <taxon>Spermatophyta</taxon>
        <taxon>Magnoliopsida</taxon>
        <taxon>eudicotyledons</taxon>
        <taxon>Gunneridae</taxon>
        <taxon>Pentapetalae</taxon>
        <taxon>rosids</taxon>
        <taxon>fabids</taxon>
        <taxon>Malpighiales</taxon>
        <taxon>Rhizophoraceae</taxon>
        <taxon>Rhizophora</taxon>
    </lineage>
</organism>
<sequence length="68" mass="7575">MTHIKPTCFYEKTYSNSYSCILGCGISFHYGVLLILAASFLLPFIFLASPETCSCEVNSLFNAQKVKI</sequence>
<dbReference type="AlphaFoldDB" id="A0A2P2J4P6"/>
<accession>A0A2P2J4P6</accession>
<keyword evidence="1" id="KW-0812">Transmembrane</keyword>
<dbReference type="EMBL" id="GGEC01007946">
    <property type="protein sequence ID" value="MBW88429.1"/>
    <property type="molecule type" value="Transcribed_RNA"/>
</dbReference>
<reference evidence="2" key="1">
    <citation type="submission" date="2018-02" db="EMBL/GenBank/DDBJ databases">
        <title>Rhizophora mucronata_Transcriptome.</title>
        <authorList>
            <person name="Meera S.P."/>
            <person name="Sreeshan A."/>
            <person name="Augustine A."/>
        </authorList>
    </citation>
    <scope>NUCLEOTIDE SEQUENCE</scope>
    <source>
        <tissue evidence="2">Leaf</tissue>
    </source>
</reference>
<keyword evidence="1" id="KW-1133">Transmembrane helix</keyword>